<organism evidence="3 4">
    <name type="scientific">Maritalea porphyrae</name>
    <dbReference type="NCBI Taxonomy" id="880732"/>
    <lineage>
        <taxon>Bacteria</taxon>
        <taxon>Pseudomonadati</taxon>
        <taxon>Pseudomonadota</taxon>
        <taxon>Alphaproteobacteria</taxon>
        <taxon>Hyphomicrobiales</taxon>
        <taxon>Devosiaceae</taxon>
        <taxon>Maritalea</taxon>
    </lineage>
</organism>
<keyword evidence="4" id="KW-1185">Reference proteome</keyword>
<sequence>MKLATLRNGAPDGQLAVVSKDLSRFTQASAIAPTLQAALDNWDEVAPQLQKLSDQLNGGDISGKPFDASAAMAPLPRAFQWIDASAYMSHLERVRSAKGSKDAELQAERPIMYQGGSDTLLAAHDDVVVPSDDLAVDFEAELAVILGPVKMGSAPEDVADAVRLVTICNDVSLRRLVADDLQGGFGFFHAKPSSSFGPVVATPDEFGDAWDGKKLSGKLQSRVNGIMIGQPRTEVDMLFDFTQLISEAARTRNLGAGTILGSGTVANTHDEILPIGSDGVGFSCIVEARTAEKQKNEKATTPFLKAGDEVSIQFVADDGSSPLGEIKQQIEISK</sequence>
<reference evidence="3" key="2">
    <citation type="submission" date="2023-01" db="EMBL/GenBank/DDBJ databases">
        <title>Draft genome sequence of Maritalea porphyrae strain NBRC 107169.</title>
        <authorList>
            <person name="Sun Q."/>
            <person name="Mori K."/>
        </authorList>
    </citation>
    <scope>NUCLEOTIDE SEQUENCE</scope>
    <source>
        <strain evidence="3">NBRC 107169</strain>
    </source>
</reference>
<dbReference type="InterPro" id="IPR041072">
    <property type="entry name" value="FAA_hydro_N"/>
</dbReference>
<protein>
    <submittedName>
        <fullName evidence="3">Fumarylacetoacetate hydrolase</fullName>
    </submittedName>
</protein>
<accession>A0ABQ5UUP3</accession>
<dbReference type="Pfam" id="PF01557">
    <property type="entry name" value="FAA_hydrolase"/>
    <property type="match status" value="1"/>
</dbReference>
<dbReference type="RefSeq" id="WP_284364697.1">
    <property type="nucleotide sequence ID" value="NZ_BSNI01000002.1"/>
</dbReference>
<evidence type="ECO:0000259" key="1">
    <source>
        <dbReference type="Pfam" id="PF01557"/>
    </source>
</evidence>
<dbReference type="InterPro" id="IPR036663">
    <property type="entry name" value="Fumarylacetoacetase_C_sf"/>
</dbReference>
<dbReference type="Proteomes" id="UP001161405">
    <property type="component" value="Unassembled WGS sequence"/>
</dbReference>
<dbReference type="GO" id="GO:0016787">
    <property type="term" value="F:hydrolase activity"/>
    <property type="evidence" value="ECO:0007669"/>
    <property type="project" value="UniProtKB-KW"/>
</dbReference>
<keyword evidence="3" id="KW-0378">Hydrolase</keyword>
<evidence type="ECO:0000259" key="2">
    <source>
        <dbReference type="Pfam" id="PF18288"/>
    </source>
</evidence>
<proteinExistence type="predicted"/>
<dbReference type="Pfam" id="PF18288">
    <property type="entry name" value="FAA_hydro_N_2"/>
    <property type="match status" value="1"/>
</dbReference>
<gene>
    <name evidence="3" type="ORF">GCM10007879_23290</name>
</gene>
<comment type="caution">
    <text evidence="3">The sequence shown here is derived from an EMBL/GenBank/DDBJ whole genome shotgun (WGS) entry which is preliminary data.</text>
</comment>
<evidence type="ECO:0000313" key="4">
    <source>
        <dbReference type="Proteomes" id="UP001161405"/>
    </source>
</evidence>
<evidence type="ECO:0000313" key="3">
    <source>
        <dbReference type="EMBL" id="GLQ18080.1"/>
    </source>
</evidence>
<dbReference type="SUPFAM" id="SSF56529">
    <property type="entry name" value="FAH"/>
    <property type="match status" value="1"/>
</dbReference>
<feature type="domain" description="Fumarylacetoacetase N-terminal" evidence="2">
    <location>
        <begin position="1"/>
        <end position="77"/>
    </location>
</feature>
<feature type="domain" description="Fumarylacetoacetase-like C-terminal" evidence="1">
    <location>
        <begin position="82"/>
        <end position="330"/>
    </location>
</feature>
<dbReference type="Gene3D" id="3.90.850.10">
    <property type="entry name" value="Fumarylacetoacetase-like, C-terminal domain"/>
    <property type="match status" value="1"/>
</dbReference>
<dbReference type="EMBL" id="BSNI01000002">
    <property type="protein sequence ID" value="GLQ18080.1"/>
    <property type="molecule type" value="Genomic_DNA"/>
</dbReference>
<dbReference type="InterPro" id="IPR011234">
    <property type="entry name" value="Fumarylacetoacetase-like_C"/>
</dbReference>
<name>A0ABQ5UUP3_9HYPH</name>
<reference evidence="3" key="1">
    <citation type="journal article" date="2014" name="Int. J. Syst. Evol. Microbiol.">
        <title>Complete genome of a new Firmicutes species belonging to the dominant human colonic microbiota ('Ruminococcus bicirculans') reveals two chromosomes and a selective capacity to utilize plant glucans.</title>
        <authorList>
            <consortium name="NISC Comparative Sequencing Program"/>
            <person name="Wegmann U."/>
            <person name="Louis P."/>
            <person name="Goesmann A."/>
            <person name="Henrissat B."/>
            <person name="Duncan S.H."/>
            <person name="Flint H.J."/>
        </authorList>
    </citation>
    <scope>NUCLEOTIDE SEQUENCE</scope>
    <source>
        <strain evidence="3">NBRC 107169</strain>
    </source>
</reference>
<dbReference type="PANTHER" id="PTHR43211">
    <property type="entry name" value="FUMARYLACETOACETATE HYDROLASE"/>
    <property type="match status" value="1"/>
</dbReference>
<dbReference type="PANTHER" id="PTHR43211:SF1">
    <property type="entry name" value="BLL6422 PROTEIN"/>
    <property type="match status" value="1"/>
</dbReference>